<evidence type="ECO:0000313" key="3">
    <source>
        <dbReference type="EMBL" id="MFC5542689.1"/>
    </source>
</evidence>
<dbReference type="RefSeq" id="WP_390310120.1">
    <property type="nucleotide sequence ID" value="NZ_JBHSNQ010000176.1"/>
</dbReference>
<evidence type="ECO:0000256" key="1">
    <source>
        <dbReference type="SAM" id="Phobius"/>
    </source>
</evidence>
<keyword evidence="1" id="KW-0812">Transmembrane</keyword>
<dbReference type="GO" id="GO:0004519">
    <property type="term" value="F:endonuclease activity"/>
    <property type="evidence" value="ECO:0007669"/>
    <property type="project" value="UniProtKB-KW"/>
</dbReference>
<feature type="domain" description="Restriction endonuclease type IV Mrr" evidence="2">
    <location>
        <begin position="94"/>
        <end position="195"/>
    </location>
</feature>
<dbReference type="InterPro" id="IPR007560">
    <property type="entry name" value="Restrct_endonuc_IV_Mrr"/>
</dbReference>
<organism evidence="3 4">
    <name type="scientific">Ureibacillus suwonensis</name>
    <dbReference type="NCBI Taxonomy" id="313007"/>
    <lineage>
        <taxon>Bacteria</taxon>
        <taxon>Bacillati</taxon>
        <taxon>Bacillota</taxon>
        <taxon>Bacilli</taxon>
        <taxon>Bacillales</taxon>
        <taxon>Caryophanaceae</taxon>
        <taxon>Ureibacillus</taxon>
    </lineage>
</organism>
<sequence>MKQRNFGSKAIEFLMILMFSFGIVIALYSSFSINPDIFDLKLYLMLFITVIIFYKPFRVSSFRFLFYLICRMIHMVKNDDWEADLTQDHLQKIEYLYLLKSHFEKRGYVAIVTKELDGYDVDLILWKGTKKYIVQILESQKAVDIRRVQKIAAKRKRHGANGALIVSNQSFTASAKKYSPLHHIQLINQDELLKMNDEKKKYFFQSALSYILHHK</sequence>
<keyword evidence="3" id="KW-0255">Endonuclease</keyword>
<dbReference type="Gene3D" id="3.40.1350.10">
    <property type="match status" value="1"/>
</dbReference>
<keyword evidence="3" id="KW-0540">Nuclease</keyword>
<dbReference type="SUPFAM" id="SSF52980">
    <property type="entry name" value="Restriction endonuclease-like"/>
    <property type="match status" value="1"/>
</dbReference>
<keyword evidence="1" id="KW-0472">Membrane</keyword>
<evidence type="ECO:0000313" key="4">
    <source>
        <dbReference type="Proteomes" id="UP001595978"/>
    </source>
</evidence>
<keyword evidence="4" id="KW-1185">Reference proteome</keyword>
<dbReference type="Pfam" id="PF04471">
    <property type="entry name" value="Mrr_cat"/>
    <property type="match status" value="1"/>
</dbReference>
<accession>A0ABW0RD49</accession>
<dbReference type="InterPro" id="IPR011335">
    <property type="entry name" value="Restrct_endonuc-II-like"/>
</dbReference>
<reference evidence="4" key="1">
    <citation type="journal article" date="2019" name="Int. J. Syst. Evol. Microbiol.">
        <title>The Global Catalogue of Microorganisms (GCM) 10K type strain sequencing project: providing services to taxonomists for standard genome sequencing and annotation.</title>
        <authorList>
            <consortium name="The Broad Institute Genomics Platform"/>
            <consortium name="The Broad Institute Genome Sequencing Center for Infectious Disease"/>
            <person name="Wu L."/>
            <person name="Ma J."/>
        </authorList>
    </citation>
    <scope>NUCLEOTIDE SEQUENCE [LARGE SCALE GENOMIC DNA]</scope>
    <source>
        <strain evidence="4">CCUG 56331</strain>
    </source>
</reference>
<name>A0ABW0RD49_9BACL</name>
<evidence type="ECO:0000259" key="2">
    <source>
        <dbReference type="Pfam" id="PF04471"/>
    </source>
</evidence>
<feature type="transmembrane region" description="Helical" evidence="1">
    <location>
        <begin position="12"/>
        <end position="31"/>
    </location>
</feature>
<keyword evidence="1" id="KW-1133">Transmembrane helix</keyword>
<comment type="caution">
    <text evidence="3">The sequence shown here is derived from an EMBL/GenBank/DDBJ whole genome shotgun (WGS) entry which is preliminary data.</text>
</comment>
<dbReference type="EMBL" id="JBHSNQ010000176">
    <property type="protein sequence ID" value="MFC5542689.1"/>
    <property type="molecule type" value="Genomic_DNA"/>
</dbReference>
<keyword evidence="3" id="KW-0378">Hydrolase</keyword>
<protein>
    <submittedName>
        <fullName evidence="3">Restriction endonuclease</fullName>
    </submittedName>
</protein>
<dbReference type="InterPro" id="IPR011856">
    <property type="entry name" value="tRNA_endonuc-like_dom_sf"/>
</dbReference>
<gene>
    <name evidence="3" type="ORF">ACFPOH_13335</name>
</gene>
<dbReference type="Proteomes" id="UP001595978">
    <property type="component" value="Unassembled WGS sequence"/>
</dbReference>
<proteinExistence type="predicted"/>